<keyword evidence="3" id="KW-1185">Reference proteome</keyword>
<evidence type="ECO:0000313" key="3">
    <source>
        <dbReference type="Proteomes" id="UP001608902"/>
    </source>
</evidence>
<proteinExistence type="predicted"/>
<protein>
    <submittedName>
        <fullName evidence="2">Uncharacterized protein</fullName>
    </submittedName>
</protein>
<gene>
    <name evidence="2" type="ORF">AB6A40_002812</name>
</gene>
<dbReference type="EMBL" id="JBGFUD010001315">
    <property type="protein sequence ID" value="MFH4976103.1"/>
    <property type="molecule type" value="Genomic_DNA"/>
</dbReference>
<dbReference type="Proteomes" id="UP001608902">
    <property type="component" value="Unassembled WGS sequence"/>
</dbReference>
<reference evidence="2 3" key="1">
    <citation type="submission" date="2024-08" db="EMBL/GenBank/DDBJ databases">
        <title>Gnathostoma spinigerum genome.</title>
        <authorList>
            <person name="Gonzalez-Bertolin B."/>
            <person name="Monzon S."/>
            <person name="Zaballos A."/>
            <person name="Jimenez P."/>
            <person name="Dekumyoy P."/>
            <person name="Varona S."/>
            <person name="Cuesta I."/>
            <person name="Sumanam S."/>
            <person name="Adisakwattana P."/>
            <person name="Gasser R.B."/>
            <person name="Hernandez-Gonzalez A."/>
            <person name="Young N.D."/>
            <person name="Perteguer M.J."/>
        </authorList>
    </citation>
    <scope>NUCLEOTIDE SEQUENCE [LARGE SCALE GENOMIC DNA]</scope>
    <source>
        <strain evidence="2">AL3</strain>
        <tissue evidence="2">Liver</tissue>
    </source>
</reference>
<feature type="region of interest" description="Disordered" evidence="1">
    <location>
        <begin position="300"/>
        <end position="319"/>
    </location>
</feature>
<feature type="compositionally biased region" description="Low complexity" evidence="1">
    <location>
        <begin position="303"/>
        <end position="316"/>
    </location>
</feature>
<organism evidence="2 3">
    <name type="scientific">Gnathostoma spinigerum</name>
    <dbReference type="NCBI Taxonomy" id="75299"/>
    <lineage>
        <taxon>Eukaryota</taxon>
        <taxon>Metazoa</taxon>
        <taxon>Ecdysozoa</taxon>
        <taxon>Nematoda</taxon>
        <taxon>Chromadorea</taxon>
        <taxon>Rhabditida</taxon>
        <taxon>Spirurina</taxon>
        <taxon>Gnathostomatomorpha</taxon>
        <taxon>Gnathostomatoidea</taxon>
        <taxon>Gnathostomatidae</taxon>
        <taxon>Gnathostoma</taxon>
    </lineage>
</organism>
<sequence length="420" mass="47111">MRRVVFSPYIIASSVESESVIQNTYKAPLRLNEIVFAIGYFNYQASSAISDTSIRVLSTRKTAPHTPGFVMYEAREMISTMEENFGRSLFDTDLCFLVVPGTNIFKPDPIFAVIGTENMVNSSPFILWKVIRESVVMKWFVSTTAASNEKMIIDDAISYLVGSLVSARRIRNSESWVSAVLSEQLRNALPLELDERVSYTGIEAQFSVTSPGHVMEVISNLIGKKSINEALYTFLLNVRQKRSSSLLKTMENAFLQQGKKDWCGRPFNVTDFFTQSTGKPWLKSGVSVRKLLHVDVHDRNGLSRPSSAGVPSGSPSEDTYNHPPVPIFIRSLNDSDESVIWQSQECGTNFSLDEEYVMTLINTNDVILRVGSPRQLRITYEESGPLGYPTALSMIYSQKTKVSTDDQLTFAADRLHLLLY</sequence>
<name>A0ABD6E7N9_9BILA</name>
<dbReference type="AlphaFoldDB" id="A0ABD6E7N9"/>
<comment type="caution">
    <text evidence="2">The sequence shown here is derived from an EMBL/GenBank/DDBJ whole genome shotgun (WGS) entry which is preliminary data.</text>
</comment>
<evidence type="ECO:0000256" key="1">
    <source>
        <dbReference type="SAM" id="MobiDB-lite"/>
    </source>
</evidence>
<evidence type="ECO:0000313" key="2">
    <source>
        <dbReference type="EMBL" id="MFH4976103.1"/>
    </source>
</evidence>
<accession>A0ABD6E7N9</accession>